<evidence type="ECO:0000259" key="1">
    <source>
        <dbReference type="PROSITE" id="PS51186"/>
    </source>
</evidence>
<feature type="domain" description="N-acetyltransferase" evidence="1">
    <location>
        <begin position="36"/>
        <end position="187"/>
    </location>
</feature>
<sequence>MPLLVRPSLAELPAYVAALERGWSADNLRGEAAAREELARIEADPQAFLDGLEDPLALGPPVTLPDGSRMARLPSLRRWIWSDGAFGGSIGLRWPADLGPLPPHVLGHIGYAVVPWQRRRGLATRALGEMLDEARRIGLREVDLTTDPDNLASQKVVLAHGGRFVGAFEKPAAYGRAPGWRYRIDLAAR</sequence>
<dbReference type="PANTHER" id="PTHR39173">
    <property type="entry name" value="ACETYLTRANSFERASE"/>
    <property type="match status" value="1"/>
</dbReference>
<protein>
    <recommendedName>
        <fullName evidence="1">N-acetyltransferase domain-containing protein</fullName>
    </recommendedName>
</protein>
<dbReference type="EMBL" id="BBYR01000039">
    <property type="protein sequence ID" value="GAP36852.1"/>
    <property type="molecule type" value="Genomic_DNA"/>
</dbReference>
<evidence type="ECO:0000313" key="3">
    <source>
        <dbReference type="Proteomes" id="UP000037660"/>
    </source>
</evidence>
<dbReference type="AlphaFoldDB" id="A0A0K8P2F1"/>
<dbReference type="Proteomes" id="UP000037660">
    <property type="component" value="Unassembled WGS sequence"/>
</dbReference>
<reference evidence="2 3" key="2">
    <citation type="journal article" date="2016" name="Science">
        <title>A bacterium that degrades and assimilates poly(ethylene terephthalate).</title>
        <authorList>
            <person name="Yoshida S."/>
            <person name="Hiraga K."/>
            <person name="Takehana T."/>
            <person name="Taniguchi I."/>
            <person name="Yamaji H."/>
            <person name="Maeda Y."/>
            <person name="Toyohara K."/>
            <person name="Miyamoto K."/>
            <person name="Kimura Y."/>
            <person name="Oda K."/>
        </authorList>
    </citation>
    <scope>NUCLEOTIDE SEQUENCE [LARGE SCALE GENOMIC DNA]</scope>
    <source>
        <strain evidence="3">NBRC 110686 / TISTR 2288 / 201-F6</strain>
    </source>
</reference>
<dbReference type="STRING" id="1547922.ISF6_2692"/>
<comment type="caution">
    <text evidence="2">The sequence shown here is derived from an EMBL/GenBank/DDBJ whole genome shotgun (WGS) entry which is preliminary data.</text>
</comment>
<organism evidence="2 3">
    <name type="scientific">Piscinibacter sakaiensis</name>
    <name type="common">Ideonella sakaiensis</name>
    <dbReference type="NCBI Taxonomy" id="1547922"/>
    <lineage>
        <taxon>Bacteria</taxon>
        <taxon>Pseudomonadati</taxon>
        <taxon>Pseudomonadota</taxon>
        <taxon>Betaproteobacteria</taxon>
        <taxon>Burkholderiales</taxon>
        <taxon>Sphaerotilaceae</taxon>
        <taxon>Piscinibacter</taxon>
    </lineage>
</organism>
<proteinExistence type="predicted"/>
<evidence type="ECO:0000313" key="2">
    <source>
        <dbReference type="EMBL" id="GAP36852.1"/>
    </source>
</evidence>
<name>A0A0K8P2F1_PISS1</name>
<reference evidence="3" key="1">
    <citation type="submission" date="2015-07" db="EMBL/GenBank/DDBJ databases">
        <title>Discovery of a poly(ethylene terephthalate assimilation.</title>
        <authorList>
            <person name="Yoshida S."/>
            <person name="Hiraga K."/>
            <person name="Takehana T."/>
            <person name="Taniguchi I."/>
            <person name="Yamaji H."/>
            <person name="Maeda Y."/>
            <person name="Toyohara K."/>
            <person name="Miyamoto K."/>
            <person name="Kimura Y."/>
            <person name="Oda K."/>
        </authorList>
    </citation>
    <scope>NUCLEOTIDE SEQUENCE [LARGE SCALE GENOMIC DNA]</scope>
    <source>
        <strain evidence="3">NBRC 110686 / TISTR 2288 / 201-F6</strain>
    </source>
</reference>
<dbReference type="GO" id="GO:0016747">
    <property type="term" value="F:acyltransferase activity, transferring groups other than amino-acyl groups"/>
    <property type="evidence" value="ECO:0007669"/>
    <property type="project" value="InterPro"/>
</dbReference>
<dbReference type="InterPro" id="IPR000182">
    <property type="entry name" value="GNAT_dom"/>
</dbReference>
<dbReference type="OrthoDB" id="9797989at2"/>
<dbReference type="Pfam" id="PF00583">
    <property type="entry name" value="Acetyltransf_1"/>
    <property type="match status" value="1"/>
</dbReference>
<dbReference type="InterPro" id="IPR016181">
    <property type="entry name" value="Acyl_CoA_acyltransferase"/>
</dbReference>
<dbReference type="PROSITE" id="PS51186">
    <property type="entry name" value="GNAT"/>
    <property type="match status" value="1"/>
</dbReference>
<gene>
    <name evidence="2" type="ORF">ISF6_2692</name>
</gene>
<dbReference type="Gene3D" id="3.40.630.30">
    <property type="match status" value="1"/>
</dbReference>
<keyword evidence="3" id="KW-1185">Reference proteome</keyword>
<dbReference type="CDD" id="cd04301">
    <property type="entry name" value="NAT_SF"/>
    <property type="match status" value="1"/>
</dbReference>
<dbReference type="SUPFAM" id="SSF55729">
    <property type="entry name" value="Acyl-CoA N-acyltransferases (Nat)"/>
    <property type="match status" value="1"/>
</dbReference>
<dbReference type="PANTHER" id="PTHR39173:SF1">
    <property type="entry name" value="ACETYLTRANSFERASE"/>
    <property type="match status" value="1"/>
</dbReference>
<dbReference type="RefSeq" id="WP_054020814.1">
    <property type="nucleotide sequence ID" value="NZ_BBYR01000039.1"/>
</dbReference>
<accession>A0A0K8P2F1</accession>